<dbReference type="EMBL" id="JAYXHS010000002">
    <property type="protein sequence ID" value="MEC5386026.1"/>
    <property type="molecule type" value="Genomic_DNA"/>
</dbReference>
<evidence type="ECO:0000313" key="6">
    <source>
        <dbReference type="EMBL" id="MEC5386026.1"/>
    </source>
</evidence>
<accession>A0ABU6K2W9</accession>
<keyword evidence="4" id="KW-0949">S-adenosyl-L-methionine</keyword>
<dbReference type="RefSeq" id="WP_327599006.1">
    <property type="nucleotide sequence ID" value="NZ_JAYXHS010000002.1"/>
</dbReference>
<comment type="caution">
    <text evidence="6">The sequence shown here is derived from an EMBL/GenBank/DDBJ whole genome shotgun (WGS) entry which is preliminary data.</text>
</comment>
<dbReference type="Proteomes" id="UP001331561">
    <property type="component" value="Unassembled WGS sequence"/>
</dbReference>
<keyword evidence="5" id="KW-0443">Lipid metabolism</keyword>
<protein>
    <submittedName>
        <fullName evidence="6">Cyclopropane-fatty-acyl-phospholipid synthase family protein</fullName>
        <ecNumber evidence="6">2.1.1.-</ecNumber>
    </submittedName>
</protein>
<dbReference type="InterPro" id="IPR029063">
    <property type="entry name" value="SAM-dependent_MTases_sf"/>
</dbReference>
<dbReference type="PANTHER" id="PTHR43667">
    <property type="entry name" value="CYCLOPROPANE-FATTY-ACYL-PHOSPHOLIPID SYNTHASE"/>
    <property type="match status" value="1"/>
</dbReference>
<evidence type="ECO:0000256" key="2">
    <source>
        <dbReference type="ARBA" id="ARBA00022603"/>
    </source>
</evidence>
<dbReference type="GO" id="GO:0008168">
    <property type="term" value="F:methyltransferase activity"/>
    <property type="evidence" value="ECO:0007669"/>
    <property type="project" value="UniProtKB-KW"/>
</dbReference>
<comment type="similarity">
    <text evidence="1">Belongs to the CFA/CMAS family.</text>
</comment>
<dbReference type="PIRSF" id="PIRSF003085">
    <property type="entry name" value="CMAS"/>
    <property type="match status" value="1"/>
</dbReference>
<evidence type="ECO:0000256" key="3">
    <source>
        <dbReference type="ARBA" id="ARBA00022679"/>
    </source>
</evidence>
<proteinExistence type="inferred from homology"/>
<evidence type="ECO:0000256" key="4">
    <source>
        <dbReference type="ARBA" id="ARBA00022691"/>
    </source>
</evidence>
<evidence type="ECO:0000256" key="1">
    <source>
        <dbReference type="ARBA" id="ARBA00010815"/>
    </source>
</evidence>
<organism evidence="6 7">
    <name type="scientific">Uliginosibacterium silvisoli</name>
    <dbReference type="NCBI Taxonomy" id="3114758"/>
    <lineage>
        <taxon>Bacteria</taxon>
        <taxon>Pseudomonadati</taxon>
        <taxon>Pseudomonadota</taxon>
        <taxon>Betaproteobacteria</taxon>
        <taxon>Rhodocyclales</taxon>
        <taxon>Zoogloeaceae</taxon>
        <taxon>Uliginosibacterium</taxon>
    </lineage>
</organism>
<keyword evidence="7" id="KW-1185">Reference proteome</keyword>
<evidence type="ECO:0000313" key="7">
    <source>
        <dbReference type="Proteomes" id="UP001331561"/>
    </source>
</evidence>
<keyword evidence="3 6" id="KW-0808">Transferase</keyword>
<name>A0ABU6K2W9_9RHOO</name>
<dbReference type="GO" id="GO:0032259">
    <property type="term" value="P:methylation"/>
    <property type="evidence" value="ECO:0007669"/>
    <property type="project" value="UniProtKB-KW"/>
</dbReference>
<gene>
    <name evidence="6" type="ORF">VVD49_09835</name>
</gene>
<evidence type="ECO:0000256" key="5">
    <source>
        <dbReference type="ARBA" id="ARBA00023098"/>
    </source>
</evidence>
<dbReference type="CDD" id="cd02440">
    <property type="entry name" value="AdoMet_MTases"/>
    <property type="match status" value="1"/>
</dbReference>
<dbReference type="EC" id="2.1.1.-" evidence="6"/>
<reference evidence="6 7" key="1">
    <citation type="submission" date="2024-01" db="EMBL/GenBank/DDBJ databases">
        <title>Uliginosibacterium soil sp. nov.</title>
        <authorList>
            <person name="Lv Y."/>
        </authorList>
    </citation>
    <scope>NUCLEOTIDE SEQUENCE [LARGE SCALE GENOMIC DNA]</scope>
    <source>
        <strain evidence="6 7">H3</strain>
    </source>
</reference>
<dbReference type="SUPFAM" id="SSF53335">
    <property type="entry name" value="S-adenosyl-L-methionine-dependent methyltransferases"/>
    <property type="match status" value="1"/>
</dbReference>
<dbReference type="InterPro" id="IPR050723">
    <property type="entry name" value="CFA/CMAS"/>
</dbReference>
<dbReference type="Gene3D" id="3.40.50.150">
    <property type="entry name" value="Vaccinia Virus protein VP39"/>
    <property type="match status" value="1"/>
</dbReference>
<dbReference type="Pfam" id="PF02353">
    <property type="entry name" value="CMAS"/>
    <property type="match status" value="1"/>
</dbReference>
<sequence length="409" mass="46392">MTNDSRGVVLDDRALQRSVATPRAARLVIDMLEKIAGGAVMLELPNGSRVQLGEGERVATLVVRDWQVFERIIGKGSIGFAECWMEGLWETDHLAPLLTLMASNREVLQQAIHGNILRLALYRVWHSLRANTRKGSRKNIEAHYDLGNDFYSLWLDETMTYSSARFTAPDMPLEDAQREKYRRILQRLQPRPGQRILEVGCGWGGFAEVAATEFGCHVHGLTLSPSQLAWARKRAEQGGFADRATFELRDYRDVSGQFDHVASIEMVEAVGEKYWPTYFRKLRECVAPGGRIVIQGITIAHGLFAHYRRDVDFIQRYIFPGGMLLSPAVLGEQARQAGLRLVGEDAFGLDYARTLSDWMARFNRVRDAVMAQGFDERFVRMWQFYLAYCEAGFRAGSTDVHHFELMHAG</sequence>
<dbReference type="PANTHER" id="PTHR43667:SF2">
    <property type="entry name" value="FATTY ACID C-METHYL TRANSFERASE"/>
    <property type="match status" value="1"/>
</dbReference>
<dbReference type="InterPro" id="IPR003333">
    <property type="entry name" value="CMAS"/>
</dbReference>
<keyword evidence="2 6" id="KW-0489">Methyltransferase</keyword>